<dbReference type="Pfam" id="PF09783">
    <property type="entry name" value="Vac_ImportDeg"/>
    <property type="match status" value="1"/>
</dbReference>
<dbReference type="GO" id="GO:0045721">
    <property type="term" value="P:negative regulation of gluconeogenesis"/>
    <property type="evidence" value="ECO:0007669"/>
    <property type="project" value="TreeGrafter"/>
</dbReference>
<feature type="compositionally biased region" description="Basic and acidic residues" evidence="2">
    <location>
        <begin position="56"/>
        <end position="68"/>
    </location>
</feature>
<name>A0AAV9UM70_9PEZI</name>
<proteinExistence type="inferred from homology"/>
<accession>A0AAV9UM70</accession>
<evidence type="ECO:0000313" key="4">
    <source>
        <dbReference type="Proteomes" id="UP001375240"/>
    </source>
</evidence>
<sequence length="331" mass="36831">MATSDSTARPSPPEHLRPGVDFDVDLNHLFASALLSRPGEACHQESIQTASDPGASDDRADTTPRKDINAVAQSSDRFYGSPASTSEIKPLASKHSTQENIRSLPGSPFSMTDSFASSSSSSSPSAAGSTSSMASSLSSIRLIPYSTSSFLRPGSRFEGTQQSDKQTYTVNVEIKHVNMRESFLCGYLCIQGLTQDNPTLTTYFEGEMIGSKYTFKTKNKSWGANEKIDLQHWGRFPAYRPLSKHSKQKESSKEFGEQEHIFMRWKEYFLVPNHRVKELTGASFDGFYYICFSQTTGNVSGIYFHSNSEKWQQLELKHVPDNGVYGSIEFR</sequence>
<feature type="compositionally biased region" description="Low complexity" evidence="2">
    <location>
        <begin position="107"/>
        <end position="131"/>
    </location>
</feature>
<dbReference type="Proteomes" id="UP001375240">
    <property type="component" value="Unassembled WGS sequence"/>
</dbReference>
<evidence type="ECO:0000313" key="3">
    <source>
        <dbReference type="EMBL" id="KAK6344516.1"/>
    </source>
</evidence>
<comment type="caution">
    <text evidence="3">The sequence shown here is derived from an EMBL/GenBank/DDBJ whole genome shotgun (WGS) entry which is preliminary data.</text>
</comment>
<feature type="region of interest" description="Disordered" evidence="2">
    <location>
        <begin position="1"/>
        <end position="20"/>
    </location>
</feature>
<dbReference type="EMBL" id="JAVHNQ010000006">
    <property type="protein sequence ID" value="KAK6344516.1"/>
    <property type="molecule type" value="Genomic_DNA"/>
</dbReference>
<dbReference type="PANTHER" id="PTHR14534">
    <property type="entry name" value="VACUOLAR IMPORT AND DEGRADATION PROTEIN 24"/>
    <property type="match status" value="1"/>
</dbReference>
<dbReference type="AlphaFoldDB" id="A0AAV9UM70"/>
<dbReference type="InterPro" id="IPR018618">
    <property type="entry name" value="GID4/10-like"/>
</dbReference>
<dbReference type="GO" id="GO:0006623">
    <property type="term" value="P:protein targeting to vacuole"/>
    <property type="evidence" value="ECO:0007669"/>
    <property type="project" value="TreeGrafter"/>
</dbReference>
<reference evidence="3 4" key="1">
    <citation type="submission" date="2019-10" db="EMBL/GenBank/DDBJ databases">
        <authorList>
            <person name="Palmer J.M."/>
        </authorList>
    </citation>
    <scope>NUCLEOTIDE SEQUENCE [LARGE SCALE GENOMIC DNA]</scope>
    <source>
        <strain evidence="3 4">TWF696</strain>
    </source>
</reference>
<feature type="compositionally biased region" description="Polar residues" evidence="2">
    <location>
        <begin position="71"/>
        <end position="87"/>
    </location>
</feature>
<dbReference type="GO" id="GO:0007039">
    <property type="term" value="P:protein catabolic process in the vacuole"/>
    <property type="evidence" value="ECO:0007669"/>
    <property type="project" value="TreeGrafter"/>
</dbReference>
<evidence type="ECO:0000256" key="1">
    <source>
        <dbReference type="ARBA" id="ARBA00061469"/>
    </source>
</evidence>
<gene>
    <name evidence="3" type="ORF">TWF696_008150</name>
</gene>
<feature type="region of interest" description="Disordered" evidence="2">
    <location>
        <begin position="39"/>
        <end position="131"/>
    </location>
</feature>
<organism evidence="3 4">
    <name type="scientific">Orbilia brochopaga</name>
    <dbReference type="NCBI Taxonomy" id="3140254"/>
    <lineage>
        <taxon>Eukaryota</taxon>
        <taxon>Fungi</taxon>
        <taxon>Dikarya</taxon>
        <taxon>Ascomycota</taxon>
        <taxon>Pezizomycotina</taxon>
        <taxon>Orbiliomycetes</taxon>
        <taxon>Orbiliales</taxon>
        <taxon>Orbiliaceae</taxon>
        <taxon>Orbilia</taxon>
    </lineage>
</organism>
<comment type="similarity">
    <text evidence="1">Belongs to the GID4/VID24 family.</text>
</comment>
<dbReference type="GO" id="GO:0043161">
    <property type="term" value="P:proteasome-mediated ubiquitin-dependent protein catabolic process"/>
    <property type="evidence" value="ECO:0007669"/>
    <property type="project" value="TreeGrafter"/>
</dbReference>
<keyword evidence="4" id="KW-1185">Reference proteome</keyword>
<evidence type="ECO:0000256" key="2">
    <source>
        <dbReference type="SAM" id="MobiDB-lite"/>
    </source>
</evidence>
<dbReference type="GO" id="GO:0005773">
    <property type="term" value="C:vacuole"/>
    <property type="evidence" value="ECO:0007669"/>
    <property type="project" value="GOC"/>
</dbReference>
<dbReference type="GO" id="GO:0034657">
    <property type="term" value="C:GID complex"/>
    <property type="evidence" value="ECO:0007669"/>
    <property type="project" value="TreeGrafter"/>
</dbReference>
<protein>
    <submittedName>
        <fullName evidence="3">Uncharacterized protein</fullName>
    </submittedName>
</protein>
<dbReference type="PANTHER" id="PTHR14534:SF3">
    <property type="entry name" value="GID COMPLEX SUBUNIT 4 HOMOLOG"/>
    <property type="match status" value="1"/>
</dbReference>